<evidence type="ECO:0000256" key="1">
    <source>
        <dbReference type="SAM" id="MobiDB-lite"/>
    </source>
</evidence>
<feature type="compositionally biased region" description="Basic residues" evidence="1">
    <location>
        <begin position="1"/>
        <end position="13"/>
    </location>
</feature>
<feature type="region of interest" description="Disordered" evidence="1">
    <location>
        <begin position="1"/>
        <end position="72"/>
    </location>
</feature>
<gene>
    <name evidence="2" type="ORF">AMAG_13994</name>
</gene>
<feature type="compositionally biased region" description="Low complexity" evidence="1">
    <location>
        <begin position="33"/>
        <end position="52"/>
    </location>
</feature>
<organism evidence="2 3">
    <name type="scientific">Allomyces macrogynus (strain ATCC 38327)</name>
    <name type="common">Allomyces javanicus var. macrogynus</name>
    <dbReference type="NCBI Taxonomy" id="578462"/>
    <lineage>
        <taxon>Eukaryota</taxon>
        <taxon>Fungi</taxon>
        <taxon>Fungi incertae sedis</taxon>
        <taxon>Blastocladiomycota</taxon>
        <taxon>Blastocladiomycetes</taxon>
        <taxon>Blastocladiales</taxon>
        <taxon>Blastocladiaceae</taxon>
        <taxon>Allomyces</taxon>
    </lineage>
</organism>
<evidence type="ECO:0000313" key="2">
    <source>
        <dbReference type="EMBL" id="KNE69138.1"/>
    </source>
</evidence>
<reference evidence="2 3" key="1">
    <citation type="submission" date="2009-11" db="EMBL/GenBank/DDBJ databases">
        <title>Annotation of Allomyces macrogynus ATCC 38327.</title>
        <authorList>
            <consortium name="The Broad Institute Genome Sequencing Platform"/>
            <person name="Russ C."/>
            <person name="Cuomo C."/>
            <person name="Burger G."/>
            <person name="Gray M.W."/>
            <person name="Holland P.W.H."/>
            <person name="King N."/>
            <person name="Lang F.B.F."/>
            <person name="Roger A.J."/>
            <person name="Ruiz-Trillo I."/>
            <person name="Young S.K."/>
            <person name="Zeng Q."/>
            <person name="Gargeya S."/>
            <person name="Fitzgerald M."/>
            <person name="Haas B."/>
            <person name="Abouelleil A."/>
            <person name="Alvarado L."/>
            <person name="Arachchi H.M."/>
            <person name="Berlin A."/>
            <person name="Chapman S.B."/>
            <person name="Gearin G."/>
            <person name="Goldberg J."/>
            <person name="Griggs A."/>
            <person name="Gujja S."/>
            <person name="Hansen M."/>
            <person name="Heiman D."/>
            <person name="Howarth C."/>
            <person name="Larimer J."/>
            <person name="Lui A."/>
            <person name="MacDonald P.J.P."/>
            <person name="McCowen C."/>
            <person name="Montmayeur A."/>
            <person name="Murphy C."/>
            <person name="Neiman D."/>
            <person name="Pearson M."/>
            <person name="Priest M."/>
            <person name="Roberts A."/>
            <person name="Saif S."/>
            <person name="Shea T."/>
            <person name="Sisk P."/>
            <person name="Stolte C."/>
            <person name="Sykes S."/>
            <person name="Wortman J."/>
            <person name="Nusbaum C."/>
            <person name="Birren B."/>
        </authorList>
    </citation>
    <scope>NUCLEOTIDE SEQUENCE [LARGE SCALE GENOMIC DNA]</scope>
    <source>
        <strain evidence="2 3">ATCC 38327</strain>
    </source>
</reference>
<keyword evidence="3" id="KW-1185">Reference proteome</keyword>
<reference evidence="3" key="2">
    <citation type="submission" date="2009-11" db="EMBL/GenBank/DDBJ databases">
        <title>The Genome Sequence of Allomyces macrogynus strain ATCC 38327.</title>
        <authorList>
            <consortium name="The Broad Institute Genome Sequencing Platform"/>
            <person name="Russ C."/>
            <person name="Cuomo C."/>
            <person name="Shea T."/>
            <person name="Young S.K."/>
            <person name="Zeng Q."/>
            <person name="Koehrsen M."/>
            <person name="Haas B."/>
            <person name="Borodovsky M."/>
            <person name="Guigo R."/>
            <person name="Alvarado L."/>
            <person name="Berlin A."/>
            <person name="Borenstein D."/>
            <person name="Chen Z."/>
            <person name="Engels R."/>
            <person name="Freedman E."/>
            <person name="Gellesch M."/>
            <person name="Goldberg J."/>
            <person name="Griggs A."/>
            <person name="Gujja S."/>
            <person name="Heiman D."/>
            <person name="Hepburn T."/>
            <person name="Howarth C."/>
            <person name="Jen D."/>
            <person name="Larson L."/>
            <person name="Lewis B."/>
            <person name="Mehta T."/>
            <person name="Park D."/>
            <person name="Pearson M."/>
            <person name="Roberts A."/>
            <person name="Saif S."/>
            <person name="Shenoy N."/>
            <person name="Sisk P."/>
            <person name="Stolte C."/>
            <person name="Sykes S."/>
            <person name="Walk T."/>
            <person name="White J."/>
            <person name="Yandava C."/>
            <person name="Burger G."/>
            <person name="Gray M.W."/>
            <person name="Holland P.W.H."/>
            <person name="King N."/>
            <person name="Lang F.B.F."/>
            <person name="Roger A.J."/>
            <person name="Ruiz-Trillo I."/>
            <person name="Lander E."/>
            <person name="Nusbaum C."/>
        </authorList>
    </citation>
    <scope>NUCLEOTIDE SEQUENCE [LARGE SCALE GENOMIC DNA]</scope>
    <source>
        <strain evidence="3">ATCC 38327</strain>
    </source>
</reference>
<dbReference type="OrthoDB" id="5573028at2759"/>
<proteinExistence type="predicted"/>
<accession>A0A0L0T2Q9</accession>
<feature type="compositionally biased region" description="Polar residues" evidence="1">
    <location>
        <begin position="18"/>
        <end position="32"/>
    </location>
</feature>
<evidence type="ECO:0000313" key="3">
    <source>
        <dbReference type="Proteomes" id="UP000054350"/>
    </source>
</evidence>
<dbReference type="EMBL" id="GG745359">
    <property type="protein sequence ID" value="KNE69138.1"/>
    <property type="molecule type" value="Genomic_DNA"/>
</dbReference>
<name>A0A0L0T2Q9_ALLM3</name>
<sequence>MGKSAKVKKRPSRKAKEVTQTVQAVAKGQSSNSKITKTKAAPTKSATTASQKIGGGDAMAVDGEPPKKKLGKYEISEDRPDYVDLLSGKKTFSKATRKLLK</sequence>
<protein>
    <submittedName>
        <fullName evidence="2">Uncharacterized protein</fullName>
    </submittedName>
</protein>
<dbReference type="VEuPathDB" id="FungiDB:AMAG_13994"/>
<dbReference type="AlphaFoldDB" id="A0A0L0T2Q9"/>
<dbReference type="Proteomes" id="UP000054350">
    <property type="component" value="Unassembled WGS sequence"/>
</dbReference>